<dbReference type="EMBL" id="QRUH01000038">
    <property type="protein sequence ID" value="RGR43971.1"/>
    <property type="molecule type" value="Genomic_DNA"/>
</dbReference>
<protein>
    <submittedName>
        <fullName evidence="1">Uncharacterized protein</fullName>
    </submittedName>
</protein>
<dbReference type="RefSeq" id="WP_118031849.1">
    <property type="nucleotide sequence ID" value="NZ_QRUH01000038.1"/>
</dbReference>
<gene>
    <name evidence="1" type="ORF">DWY46_19460</name>
</gene>
<evidence type="ECO:0000313" key="1">
    <source>
        <dbReference type="EMBL" id="RGR43971.1"/>
    </source>
</evidence>
<comment type="caution">
    <text evidence="1">The sequence shown here is derived from an EMBL/GenBank/DDBJ whole genome shotgun (WGS) entry which is preliminary data.</text>
</comment>
<organism evidence="1 2">
    <name type="scientific">Blautia obeum</name>
    <dbReference type="NCBI Taxonomy" id="40520"/>
    <lineage>
        <taxon>Bacteria</taxon>
        <taxon>Bacillati</taxon>
        <taxon>Bacillota</taxon>
        <taxon>Clostridia</taxon>
        <taxon>Lachnospirales</taxon>
        <taxon>Lachnospiraceae</taxon>
        <taxon>Blautia</taxon>
    </lineage>
</organism>
<proteinExistence type="predicted"/>
<reference evidence="1 2" key="1">
    <citation type="submission" date="2018-08" db="EMBL/GenBank/DDBJ databases">
        <title>A genome reference for cultivated species of the human gut microbiota.</title>
        <authorList>
            <person name="Zou Y."/>
            <person name="Xue W."/>
            <person name="Luo G."/>
        </authorList>
    </citation>
    <scope>NUCLEOTIDE SEQUENCE [LARGE SCALE GENOMIC DNA]</scope>
    <source>
        <strain evidence="1 2">AF25-21</strain>
    </source>
</reference>
<name>A0A412EKG4_9FIRM</name>
<dbReference type="AlphaFoldDB" id="A0A412EKG4"/>
<dbReference type="Proteomes" id="UP000285839">
    <property type="component" value="Unassembled WGS sequence"/>
</dbReference>
<accession>A0A412EKG4</accession>
<sequence length="146" mass="16961">MSIKITPDKYPQIIEVYNTEGKTAAYDLMRSCYEIKNPTCVMKRMKADKSLGYNYDTDRFESDSRKEDDIFLNLEMLCENKIETSDRSEGAINRNDRIKAMENMVHSLISDRLLELSKYVLLDPIGKRILIDKSSMQTDGYQVLIN</sequence>
<evidence type="ECO:0000313" key="2">
    <source>
        <dbReference type="Proteomes" id="UP000285839"/>
    </source>
</evidence>